<dbReference type="Pfam" id="PF22050">
    <property type="entry name" value="Toddler"/>
    <property type="match status" value="1"/>
</dbReference>
<dbReference type="GO" id="GO:0031704">
    <property type="term" value="F:apelin receptor binding"/>
    <property type="evidence" value="ECO:0007669"/>
    <property type="project" value="InterPro"/>
</dbReference>
<dbReference type="Proteomes" id="UP000823561">
    <property type="component" value="Chromosome 1"/>
</dbReference>
<reference evidence="2 3" key="1">
    <citation type="submission" date="2020-10" db="EMBL/GenBank/DDBJ databases">
        <title>Chromosome-scale genome assembly of the Allis shad, Alosa alosa.</title>
        <authorList>
            <person name="Margot Z."/>
            <person name="Christophe K."/>
            <person name="Cabau C."/>
            <person name="Louis A."/>
            <person name="Berthelot C."/>
            <person name="Parey E."/>
            <person name="Roest Crollius H."/>
            <person name="Montfort J."/>
            <person name="Robinson-Rechavi M."/>
            <person name="Bucao C."/>
            <person name="Bouchez O."/>
            <person name="Gislard M."/>
            <person name="Lluch J."/>
            <person name="Milhes M."/>
            <person name="Lampietro C."/>
            <person name="Lopez Roques C."/>
            <person name="Donnadieu C."/>
            <person name="Braasch I."/>
            <person name="Desvignes T."/>
            <person name="Postlethwait J."/>
            <person name="Bobe J."/>
            <person name="Guiguen Y."/>
        </authorList>
    </citation>
    <scope>NUCLEOTIDE SEQUENCE [LARGE SCALE GENOMIC DNA]</scope>
    <source>
        <strain evidence="2">M-15738</strain>
        <tissue evidence="2">Blood</tissue>
    </source>
</reference>
<keyword evidence="1" id="KW-0732">Signal</keyword>
<name>A0AAV6HHA5_9TELE</name>
<proteinExistence type="predicted"/>
<dbReference type="InterPro" id="IPR047853">
    <property type="entry name" value="ELA"/>
</dbReference>
<sequence length="53" mass="6329">MRVFNPILLLLLLLSVLLLANAQKPDFLNIRRKYRRHCPHKRCLPLHSRVPFP</sequence>
<dbReference type="CDD" id="cd20244">
    <property type="entry name" value="Toddler"/>
    <property type="match status" value="1"/>
</dbReference>
<keyword evidence="3" id="KW-1185">Reference proteome</keyword>
<gene>
    <name evidence="2" type="ORF">AALO_G00002220</name>
</gene>
<accession>A0AAV6HHA5</accession>
<evidence type="ECO:0000313" key="2">
    <source>
        <dbReference type="EMBL" id="KAG5285331.1"/>
    </source>
</evidence>
<feature type="chain" id="PRO_5043686403" description="Apelin receptor early endogenous ligand" evidence="1">
    <location>
        <begin position="23"/>
        <end position="53"/>
    </location>
</feature>
<protein>
    <recommendedName>
        <fullName evidence="4">Apelin receptor early endogenous ligand</fullName>
    </recommendedName>
</protein>
<comment type="caution">
    <text evidence="2">The sequence shown here is derived from an EMBL/GenBank/DDBJ whole genome shotgun (WGS) entry which is preliminary data.</text>
</comment>
<dbReference type="EMBL" id="JADWDJ010000001">
    <property type="protein sequence ID" value="KAG5285331.1"/>
    <property type="molecule type" value="Genomic_DNA"/>
</dbReference>
<dbReference type="GO" id="GO:0007507">
    <property type="term" value="P:heart development"/>
    <property type="evidence" value="ECO:0007669"/>
    <property type="project" value="InterPro"/>
</dbReference>
<evidence type="ECO:0000256" key="1">
    <source>
        <dbReference type="SAM" id="SignalP"/>
    </source>
</evidence>
<dbReference type="AlphaFoldDB" id="A0AAV6HHA5"/>
<organism evidence="2 3">
    <name type="scientific">Alosa alosa</name>
    <name type="common">allis shad</name>
    <dbReference type="NCBI Taxonomy" id="278164"/>
    <lineage>
        <taxon>Eukaryota</taxon>
        <taxon>Metazoa</taxon>
        <taxon>Chordata</taxon>
        <taxon>Craniata</taxon>
        <taxon>Vertebrata</taxon>
        <taxon>Euteleostomi</taxon>
        <taxon>Actinopterygii</taxon>
        <taxon>Neopterygii</taxon>
        <taxon>Teleostei</taxon>
        <taxon>Clupei</taxon>
        <taxon>Clupeiformes</taxon>
        <taxon>Clupeoidei</taxon>
        <taxon>Clupeidae</taxon>
        <taxon>Alosa</taxon>
    </lineage>
</organism>
<dbReference type="GO" id="GO:0060183">
    <property type="term" value="P:apelin receptor signaling pathway"/>
    <property type="evidence" value="ECO:0007669"/>
    <property type="project" value="InterPro"/>
</dbReference>
<evidence type="ECO:0008006" key="4">
    <source>
        <dbReference type="Google" id="ProtNLM"/>
    </source>
</evidence>
<feature type="signal peptide" evidence="1">
    <location>
        <begin position="1"/>
        <end position="22"/>
    </location>
</feature>
<evidence type="ECO:0000313" key="3">
    <source>
        <dbReference type="Proteomes" id="UP000823561"/>
    </source>
</evidence>